<evidence type="ECO:0000256" key="9">
    <source>
        <dbReference type="PIRSR" id="PIRSR001500-2"/>
    </source>
</evidence>
<keyword evidence="4" id="KW-0028">Amino-acid biosynthesis</keyword>
<dbReference type="PROSITE" id="PS51671">
    <property type="entry name" value="ACT"/>
    <property type="match status" value="1"/>
</dbReference>
<dbReference type="CDD" id="cd04905">
    <property type="entry name" value="ACT_CM-PDT"/>
    <property type="match status" value="1"/>
</dbReference>
<evidence type="ECO:0000256" key="5">
    <source>
        <dbReference type="ARBA" id="ARBA00023141"/>
    </source>
</evidence>
<evidence type="ECO:0000256" key="2">
    <source>
        <dbReference type="ARBA" id="ARBA00013147"/>
    </source>
</evidence>
<evidence type="ECO:0000256" key="4">
    <source>
        <dbReference type="ARBA" id="ARBA00022605"/>
    </source>
</evidence>
<dbReference type="UniPathway" id="UPA00121">
    <property type="reaction ID" value="UER00345"/>
</dbReference>
<dbReference type="PIRSF" id="PIRSF001500">
    <property type="entry name" value="Chor_mut_pdt_Ppr"/>
    <property type="match status" value="1"/>
</dbReference>
<dbReference type="Gene3D" id="3.30.70.260">
    <property type="match status" value="1"/>
</dbReference>
<dbReference type="Pfam" id="PF00800">
    <property type="entry name" value="PDT"/>
    <property type="match status" value="1"/>
</dbReference>
<evidence type="ECO:0000256" key="7">
    <source>
        <dbReference type="ARBA" id="ARBA00023239"/>
    </source>
</evidence>
<comment type="catalytic activity">
    <reaction evidence="8">
        <text>prephenate + H(+) = 3-phenylpyruvate + CO2 + H2O</text>
        <dbReference type="Rhea" id="RHEA:21648"/>
        <dbReference type="ChEBI" id="CHEBI:15377"/>
        <dbReference type="ChEBI" id="CHEBI:15378"/>
        <dbReference type="ChEBI" id="CHEBI:16526"/>
        <dbReference type="ChEBI" id="CHEBI:18005"/>
        <dbReference type="ChEBI" id="CHEBI:29934"/>
        <dbReference type="EC" id="4.2.1.51"/>
    </reaction>
</comment>
<proteinExistence type="predicted"/>
<dbReference type="Proteomes" id="UP000037023">
    <property type="component" value="Unassembled WGS sequence"/>
</dbReference>
<evidence type="ECO:0000256" key="1">
    <source>
        <dbReference type="ARBA" id="ARBA00004741"/>
    </source>
</evidence>
<evidence type="ECO:0000256" key="6">
    <source>
        <dbReference type="ARBA" id="ARBA00023222"/>
    </source>
</evidence>
<comment type="caution">
    <text evidence="12">The sequence shown here is derived from an EMBL/GenBank/DDBJ whole genome shotgun (WGS) entry which is preliminary data.</text>
</comment>
<dbReference type="PATRIC" id="fig|1938.6.peg.697"/>
<dbReference type="InterPro" id="IPR008242">
    <property type="entry name" value="Chor_mutase/pphenate_deHydtase"/>
</dbReference>
<evidence type="ECO:0000313" key="13">
    <source>
        <dbReference type="Proteomes" id="UP000037023"/>
    </source>
</evidence>
<dbReference type="PANTHER" id="PTHR21022:SF19">
    <property type="entry name" value="PREPHENATE DEHYDRATASE-RELATED"/>
    <property type="match status" value="1"/>
</dbReference>
<dbReference type="PROSITE" id="PS51171">
    <property type="entry name" value="PREPHENATE_DEHYDR_3"/>
    <property type="match status" value="1"/>
</dbReference>
<dbReference type="AlphaFoldDB" id="A0A0L8LDL3"/>
<sequence>MKYSYLGPEGTFTESAVRRLAPSARQTVPFPTVPAAVEAVRSGRFSRAVVPLENSVSGVVPPTLGELVAHAGQLRIDAQVTIGVTFALMAGEGTRLSEVRRVVSHPHALGQCRQWVERHLPHAETVVADSTAAAAAALADGGAATDAAIAAPETAARYGLTVLAHDIGTRRDAMTRFVSLRRSGADGPPTGQDRTALLITSDRSDPGVLTGVLGELSRRQVSIAWIQSWPRQTARGRYHFLVEVDRHIAHPGLAEAVEAMRKGVDSLTLLGSYPYIVDREVKGEKAAA</sequence>
<accession>A0A0L8LDL3</accession>
<evidence type="ECO:0000259" key="10">
    <source>
        <dbReference type="PROSITE" id="PS51171"/>
    </source>
</evidence>
<evidence type="ECO:0000313" key="12">
    <source>
        <dbReference type="EMBL" id="KOG36179.1"/>
    </source>
</evidence>
<evidence type="ECO:0000256" key="8">
    <source>
        <dbReference type="ARBA" id="ARBA00047848"/>
    </source>
</evidence>
<feature type="domain" description="ACT" evidence="11">
    <location>
        <begin position="197"/>
        <end position="274"/>
    </location>
</feature>
<dbReference type="SUPFAM" id="SSF53850">
    <property type="entry name" value="Periplasmic binding protein-like II"/>
    <property type="match status" value="1"/>
</dbReference>
<dbReference type="NCBIfam" id="NF008865">
    <property type="entry name" value="PRK11898.1"/>
    <property type="match status" value="1"/>
</dbReference>
<reference evidence="12 13" key="1">
    <citation type="submission" date="2015-06" db="EMBL/GenBank/DDBJ databases">
        <authorList>
            <person name="Hoefler B.C."/>
            <person name="Straight P.D."/>
        </authorList>
    </citation>
    <scope>NUCLEOTIDE SEQUENCE [LARGE SCALE GENOMIC DNA]</scope>
    <source>
        <strain evidence="12 13">NRRL 3427</strain>
    </source>
</reference>
<dbReference type="OrthoDB" id="9802281at2"/>
<evidence type="ECO:0000259" key="11">
    <source>
        <dbReference type="PROSITE" id="PS51671"/>
    </source>
</evidence>
<dbReference type="Gene3D" id="3.40.190.10">
    <property type="entry name" value="Periplasmic binding protein-like II"/>
    <property type="match status" value="2"/>
</dbReference>
<dbReference type="SUPFAM" id="SSF55021">
    <property type="entry name" value="ACT-like"/>
    <property type="match status" value="1"/>
</dbReference>
<feature type="site" description="Essential for prephenate dehydratase activity" evidence="9">
    <location>
        <position position="175"/>
    </location>
</feature>
<protein>
    <recommendedName>
        <fullName evidence="3">Prephenate dehydratase</fullName>
        <ecNumber evidence="2">4.2.1.51</ecNumber>
    </recommendedName>
</protein>
<dbReference type="EMBL" id="LGUP01000014">
    <property type="protein sequence ID" value="KOG36179.1"/>
    <property type="molecule type" value="Genomic_DNA"/>
</dbReference>
<gene>
    <name evidence="12" type="ORF">ADK34_03180</name>
</gene>
<dbReference type="InterPro" id="IPR001086">
    <property type="entry name" value="Preph_deHydtase"/>
</dbReference>
<dbReference type="GO" id="GO:0009094">
    <property type="term" value="P:L-phenylalanine biosynthetic process"/>
    <property type="evidence" value="ECO:0007669"/>
    <property type="project" value="UniProtKB-UniPathway"/>
</dbReference>
<dbReference type="InterPro" id="IPR002912">
    <property type="entry name" value="ACT_dom"/>
</dbReference>
<keyword evidence="5" id="KW-0057">Aromatic amino acid biosynthesis</keyword>
<dbReference type="PANTHER" id="PTHR21022">
    <property type="entry name" value="PREPHENATE DEHYDRATASE P PROTEIN"/>
    <property type="match status" value="1"/>
</dbReference>
<dbReference type="InterPro" id="IPR045865">
    <property type="entry name" value="ACT-like_dom_sf"/>
</dbReference>
<keyword evidence="7" id="KW-0456">Lyase</keyword>
<name>A0A0L8LDL3_STRVR</name>
<feature type="domain" description="Prephenate dehydratase" evidence="10">
    <location>
        <begin position="2"/>
        <end position="182"/>
    </location>
</feature>
<organism evidence="12 13">
    <name type="scientific">Streptomyces viridochromogenes</name>
    <dbReference type="NCBI Taxonomy" id="1938"/>
    <lineage>
        <taxon>Bacteria</taxon>
        <taxon>Bacillati</taxon>
        <taxon>Actinomycetota</taxon>
        <taxon>Actinomycetes</taxon>
        <taxon>Kitasatosporales</taxon>
        <taxon>Streptomycetaceae</taxon>
        <taxon>Streptomyces</taxon>
    </lineage>
</organism>
<dbReference type="GO" id="GO:0005737">
    <property type="term" value="C:cytoplasm"/>
    <property type="evidence" value="ECO:0007669"/>
    <property type="project" value="TreeGrafter"/>
</dbReference>
<dbReference type="RefSeq" id="WP_051786936.1">
    <property type="nucleotide sequence ID" value="NZ_LGUP01000014.1"/>
</dbReference>
<dbReference type="EC" id="4.2.1.51" evidence="2"/>
<comment type="pathway">
    <text evidence="1">Amino-acid biosynthesis; L-phenylalanine biosynthesis; phenylpyruvate from prephenate: step 1/1.</text>
</comment>
<keyword evidence="6" id="KW-0584">Phenylalanine biosynthesis</keyword>
<dbReference type="GO" id="GO:0004664">
    <property type="term" value="F:prephenate dehydratase activity"/>
    <property type="evidence" value="ECO:0007669"/>
    <property type="project" value="UniProtKB-EC"/>
</dbReference>
<evidence type="ECO:0000256" key="3">
    <source>
        <dbReference type="ARBA" id="ARBA00021872"/>
    </source>
</evidence>